<accession>A0A4Y9EPH5</accession>
<dbReference type="RefSeq" id="WP_135245831.1">
    <property type="nucleotide sequence ID" value="NZ_SIHO01000002.1"/>
</dbReference>
<protein>
    <submittedName>
        <fullName evidence="3">DUF4136 domain-containing protein</fullName>
    </submittedName>
</protein>
<organism evidence="3 4">
    <name type="scientific">Glacieibacterium arshaanense</name>
    <dbReference type="NCBI Taxonomy" id="2511025"/>
    <lineage>
        <taxon>Bacteria</taxon>
        <taxon>Pseudomonadati</taxon>
        <taxon>Pseudomonadota</taxon>
        <taxon>Alphaproteobacteria</taxon>
        <taxon>Sphingomonadales</taxon>
        <taxon>Sphingosinicellaceae</taxon>
        <taxon>Glacieibacterium</taxon>
    </lineage>
</organism>
<evidence type="ECO:0000259" key="2">
    <source>
        <dbReference type="Pfam" id="PF13590"/>
    </source>
</evidence>
<evidence type="ECO:0000313" key="4">
    <source>
        <dbReference type="Proteomes" id="UP000297737"/>
    </source>
</evidence>
<feature type="domain" description="DUF4136" evidence="2">
    <location>
        <begin position="44"/>
        <end position="198"/>
    </location>
</feature>
<dbReference type="InterPro" id="IPR025411">
    <property type="entry name" value="DUF4136"/>
</dbReference>
<gene>
    <name evidence="3" type="ORF">EUV02_08585</name>
</gene>
<evidence type="ECO:0000256" key="1">
    <source>
        <dbReference type="SAM" id="SignalP"/>
    </source>
</evidence>
<proteinExistence type="predicted"/>
<dbReference type="Pfam" id="PF13590">
    <property type="entry name" value="DUF4136"/>
    <property type="match status" value="1"/>
</dbReference>
<feature type="chain" id="PRO_5021194579" evidence="1">
    <location>
        <begin position="24"/>
        <end position="213"/>
    </location>
</feature>
<keyword evidence="4" id="KW-1185">Reference proteome</keyword>
<evidence type="ECO:0000313" key="3">
    <source>
        <dbReference type="EMBL" id="TFU03239.1"/>
    </source>
</evidence>
<keyword evidence="1" id="KW-0732">Signal</keyword>
<dbReference type="PROSITE" id="PS51257">
    <property type="entry name" value="PROKAR_LIPOPROTEIN"/>
    <property type="match status" value="1"/>
</dbReference>
<dbReference type="EMBL" id="SIHO01000002">
    <property type="protein sequence ID" value="TFU03239.1"/>
    <property type="molecule type" value="Genomic_DNA"/>
</dbReference>
<comment type="caution">
    <text evidence="3">The sequence shown here is derived from an EMBL/GenBank/DDBJ whole genome shotgun (WGS) entry which is preliminary data.</text>
</comment>
<dbReference type="Gene3D" id="3.30.160.670">
    <property type="match status" value="1"/>
</dbReference>
<dbReference type="Proteomes" id="UP000297737">
    <property type="component" value="Unassembled WGS sequence"/>
</dbReference>
<name>A0A4Y9EPH5_9SPHN</name>
<sequence>MRLKNILSTAALGVVLATGLASCGPTDYSSVTVLAEPTPVVGTTFAWKTVAPSTQQEMYPGIDNPIFRQRVEQAFNTAMAAKGYQQVSDAATADLVLAYRVGVQQKSQLDVQSTPGGYYGGGPMMCGSFGCGGGWGWGYYGPPQTSVTQINYTEGGLMLDIMAGKTETLEWRALYKNRVTANTATQASLDAIAARVVQSLPNAGGMPATPAKK</sequence>
<reference evidence="3 4" key="1">
    <citation type="submission" date="2019-02" db="EMBL/GenBank/DDBJ databases">
        <title>Polymorphobacter sp. isolated from the lake at the Tibet of China.</title>
        <authorList>
            <person name="Li A."/>
        </authorList>
    </citation>
    <scope>NUCLEOTIDE SEQUENCE [LARGE SCALE GENOMIC DNA]</scope>
    <source>
        <strain evidence="3 4">DJ1R-1</strain>
    </source>
</reference>
<dbReference type="AlphaFoldDB" id="A0A4Y9EPH5"/>
<feature type="signal peptide" evidence="1">
    <location>
        <begin position="1"/>
        <end position="23"/>
    </location>
</feature>